<evidence type="ECO:0000313" key="4">
    <source>
        <dbReference type="EMBL" id="CAG5128036.1"/>
    </source>
</evidence>
<dbReference type="InterPro" id="IPR027791">
    <property type="entry name" value="Galactosyl_T_C"/>
</dbReference>
<dbReference type="GO" id="GO:0004653">
    <property type="term" value="F:polypeptide N-acetylgalactosaminyltransferase activity"/>
    <property type="evidence" value="ECO:0007669"/>
    <property type="project" value="TreeGrafter"/>
</dbReference>
<dbReference type="PANTHER" id="PTHR11675:SF131">
    <property type="entry name" value="POLYPEPTIDE N-ACETYLGALACTOSAMINYLTRANSFERASE 9-RELATED"/>
    <property type="match status" value="1"/>
</dbReference>
<protein>
    <recommendedName>
        <fullName evidence="3">Galactosyltransferase C-terminal domain-containing protein</fullName>
    </recommendedName>
</protein>
<organism evidence="4 5">
    <name type="scientific">Candidula unifasciata</name>
    <dbReference type="NCBI Taxonomy" id="100452"/>
    <lineage>
        <taxon>Eukaryota</taxon>
        <taxon>Metazoa</taxon>
        <taxon>Spiralia</taxon>
        <taxon>Lophotrochozoa</taxon>
        <taxon>Mollusca</taxon>
        <taxon>Gastropoda</taxon>
        <taxon>Heterobranchia</taxon>
        <taxon>Euthyneura</taxon>
        <taxon>Panpulmonata</taxon>
        <taxon>Eupulmonata</taxon>
        <taxon>Stylommatophora</taxon>
        <taxon>Helicina</taxon>
        <taxon>Helicoidea</taxon>
        <taxon>Geomitridae</taxon>
        <taxon>Candidula</taxon>
    </lineage>
</organism>
<evidence type="ECO:0000313" key="5">
    <source>
        <dbReference type="Proteomes" id="UP000678393"/>
    </source>
</evidence>
<dbReference type="SUPFAM" id="SSF53448">
    <property type="entry name" value="Nucleotide-diphospho-sugar transferases"/>
    <property type="match status" value="1"/>
</dbReference>
<proteinExistence type="predicted"/>
<gene>
    <name evidence="4" type="ORF">CUNI_LOCUS13594</name>
</gene>
<comment type="caution">
    <text evidence="4">The sequence shown here is derived from an EMBL/GenBank/DDBJ whole genome shotgun (WGS) entry which is preliminary data.</text>
</comment>
<keyword evidence="5" id="KW-1185">Reference proteome</keyword>
<keyword evidence="1" id="KW-0808">Transferase</keyword>
<dbReference type="AlphaFoldDB" id="A0A8S3ZL70"/>
<dbReference type="EMBL" id="CAJHNH020002899">
    <property type="protein sequence ID" value="CAG5128036.1"/>
    <property type="molecule type" value="Genomic_DNA"/>
</dbReference>
<evidence type="ECO:0000256" key="1">
    <source>
        <dbReference type="ARBA" id="ARBA00022679"/>
    </source>
</evidence>
<dbReference type="OrthoDB" id="6128211at2759"/>
<feature type="non-terminal residue" evidence="4">
    <location>
        <position position="133"/>
    </location>
</feature>
<feature type="domain" description="Galactosyltransferase C-terminal" evidence="3">
    <location>
        <begin position="26"/>
        <end position="93"/>
    </location>
</feature>
<keyword evidence="2" id="KW-1015">Disulfide bond</keyword>
<accession>A0A8S3ZL70</accession>
<dbReference type="GO" id="GO:0006493">
    <property type="term" value="P:protein O-linked glycosylation"/>
    <property type="evidence" value="ECO:0007669"/>
    <property type="project" value="TreeGrafter"/>
</dbReference>
<evidence type="ECO:0000259" key="3">
    <source>
        <dbReference type="Pfam" id="PF02709"/>
    </source>
</evidence>
<dbReference type="Gene3D" id="3.90.550.10">
    <property type="entry name" value="Spore Coat Polysaccharide Biosynthesis Protein SpsA, Chain A"/>
    <property type="match status" value="1"/>
</dbReference>
<dbReference type="Pfam" id="PF02709">
    <property type="entry name" value="Glyco_transf_7C"/>
    <property type="match status" value="1"/>
</dbReference>
<dbReference type="Proteomes" id="UP000678393">
    <property type="component" value="Unassembled WGS sequence"/>
</dbReference>
<reference evidence="4" key="1">
    <citation type="submission" date="2021-04" db="EMBL/GenBank/DDBJ databases">
        <authorList>
            <consortium name="Molecular Ecology Group"/>
        </authorList>
    </citation>
    <scope>NUCLEOTIDE SEQUENCE</scope>
</reference>
<dbReference type="GO" id="GO:0005794">
    <property type="term" value="C:Golgi apparatus"/>
    <property type="evidence" value="ECO:0007669"/>
    <property type="project" value="TreeGrafter"/>
</dbReference>
<dbReference type="PANTHER" id="PTHR11675">
    <property type="entry name" value="N-ACETYLGALACTOSAMINYLTRANSFERASE"/>
    <property type="match status" value="1"/>
</dbReference>
<dbReference type="InterPro" id="IPR029044">
    <property type="entry name" value="Nucleotide-diphossugar_trans"/>
</dbReference>
<name>A0A8S3ZL70_9EUPU</name>
<sequence length="133" mass="15639">MCGFDFDMLFTWIPIPPPDGIKRRTWADPIPTPTHLGCCLATSKKNFDKLGRYDPGLEIWGCENLELSFKTWMCGGRLEIIPCSHIAHMFKHHIIYKWVGKPRILERNCLRVSEVWMDEYKVFYQHRLKAVLS</sequence>
<evidence type="ECO:0000256" key="2">
    <source>
        <dbReference type="ARBA" id="ARBA00023157"/>
    </source>
</evidence>